<name>A0A8T1ZLC5_9BRAS</name>
<comment type="caution">
    <text evidence="3">The sequence shown here is derived from an EMBL/GenBank/DDBJ whole genome shotgun (WGS) entry which is preliminary data.</text>
</comment>
<keyword evidence="2" id="KW-1133">Transmembrane helix</keyword>
<sequence>MISLLDSASSLSTRADLLMPSVLLRSLCSTTSPKPPKPPKPPDPPIPPDLPLQFDSLFANPLSTSFSVFTTSTISTPVFPLHSYGLSSLTRLLRRTIDSYLSENLLLDIVVVEWFVPISLPRYQNSFCRGQERSISSSIFFKEKSIPSSSRFLRVWIWDHVHLVSSPPPRYQNSSCRGQERSFSTSAIYNLSSPPLSRYQNSSCRGHERSFPLSSSSQERTFPPSPPSLMLWLLCHCIGVASSTPVCEGCLTEASPSGIVKGSAIWCFVAFALVTDFKIACSALVAVTSSNNRSLCVLFVPQGVFPLLVSNVVKVQGLHDDVVCLSATIGLAYLFIICFCVICLVFVFALRVYPIAPPFVII</sequence>
<gene>
    <name evidence="3" type="ORF">ISN45_Aa05g015240</name>
</gene>
<evidence type="ECO:0000313" key="4">
    <source>
        <dbReference type="Proteomes" id="UP000694240"/>
    </source>
</evidence>
<evidence type="ECO:0008006" key="5">
    <source>
        <dbReference type="Google" id="ProtNLM"/>
    </source>
</evidence>
<proteinExistence type="predicted"/>
<dbReference type="EMBL" id="JAEFBK010000010">
    <property type="protein sequence ID" value="KAG7559959.1"/>
    <property type="molecule type" value="Genomic_DNA"/>
</dbReference>
<feature type="transmembrane region" description="Helical" evidence="2">
    <location>
        <begin position="263"/>
        <end position="287"/>
    </location>
</feature>
<reference evidence="3 4" key="1">
    <citation type="submission" date="2020-12" db="EMBL/GenBank/DDBJ databases">
        <title>Concerted genomic and epigenomic changes stabilize Arabidopsis allopolyploids.</title>
        <authorList>
            <person name="Chen Z."/>
        </authorList>
    </citation>
    <scope>NUCLEOTIDE SEQUENCE [LARGE SCALE GENOMIC DNA]</scope>
    <source>
        <strain evidence="3">Allo738</strain>
        <tissue evidence="3">Leaf</tissue>
    </source>
</reference>
<feature type="transmembrane region" description="Helical" evidence="2">
    <location>
        <begin position="294"/>
        <end position="313"/>
    </location>
</feature>
<protein>
    <recommendedName>
        <fullName evidence="5">Transmembrane protein</fullName>
    </recommendedName>
</protein>
<keyword evidence="2" id="KW-0472">Membrane</keyword>
<keyword evidence="2" id="KW-0812">Transmembrane</keyword>
<evidence type="ECO:0000256" key="1">
    <source>
        <dbReference type="SAM" id="MobiDB-lite"/>
    </source>
</evidence>
<accession>A0A8T1ZLC5</accession>
<dbReference type="Proteomes" id="UP000694240">
    <property type="component" value="Chromosome 10"/>
</dbReference>
<feature type="region of interest" description="Disordered" evidence="1">
    <location>
        <begin position="200"/>
        <end position="222"/>
    </location>
</feature>
<evidence type="ECO:0000256" key="2">
    <source>
        <dbReference type="SAM" id="Phobius"/>
    </source>
</evidence>
<keyword evidence="4" id="KW-1185">Reference proteome</keyword>
<dbReference type="AlphaFoldDB" id="A0A8T1ZLC5"/>
<feature type="transmembrane region" description="Helical" evidence="2">
    <location>
        <begin position="325"/>
        <end position="350"/>
    </location>
</feature>
<evidence type="ECO:0000313" key="3">
    <source>
        <dbReference type="EMBL" id="KAG7559959.1"/>
    </source>
</evidence>
<organism evidence="3 4">
    <name type="scientific">Arabidopsis thaliana x Arabidopsis arenosa</name>
    <dbReference type="NCBI Taxonomy" id="1240361"/>
    <lineage>
        <taxon>Eukaryota</taxon>
        <taxon>Viridiplantae</taxon>
        <taxon>Streptophyta</taxon>
        <taxon>Embryophyta</taxon>
        <taxon>Tracheophyta</taxon>
        <taxon>Spermatophyta</taxon>
        <taxon>Magnoliopsida</taxon>
        <taxon>eudicotyledons</taxon>
        <taxon>Gunneridae</taxon>
        <taxon>Pentapetalae</taxon>
        <taxon>rosids</taxon>
        <taxon>malvids</taxon>
        <taxon>Brassicales</taxon>
        <taxon>Brassicaceae</taxon>
        <taxon>Camelineae</taxon>
        <taxon>Arabidopsis</taxon>
    </lineage>
</organism>